<comment type="caution">
    <text evidence="1">The sequence shown here is derived from an EMBL/GenBank/DDBJ whole genome shotgun (WGS) entry which is preliminary data.</text>
</comment>
<gene>
    <name evidence="1" type="ORF">HPG69_006563</name>
</gene>
<name>A0A7J7F6N3_DICBM</name>
<protein>
    <submittedName>
        <fullName evidence="1">Uncharacterized protein</fullName>
    </submittedName>
</protein>
<dbReference type="EMBL" id="JACDTQ010001259">
    <property type="protein sequence ID" value="KAF5923394.1"/>
    <property type="molecule type" value="Genomic_DNA"/>
</dbReference>
<organism evidence="1 2">
    <name type="scientific">Diceros bicornis minor</name>
    <name type="common">South-central black rhinoceros</name>
    <dbReference type="NCBI Taxonomy" id="77932"/>
    <lineage>
        <taxon>Eukaryota</taxon>
        <taxon>Metazoa</taxon>
        <taxon>Chordata</taxon>
        <taxon>Craniata</taxon>
        <taxon>Vertebrata</taxon>
        <taxon>Euteleostomi</taxon>
        <taxon>Mammalia</taxon>
        <taxon>Eutheria</taxon>
        <taxon>Laurasiatheria</taxon>
        <taxon>Perissodactyla</taxon>
        <taxon>Rhinocerotidae</taxon>
        <taxon>Diceros</taxon>
    </lineage>
</organism>
<keyword evidence="2" id="KW-1185">Reference proteome</keyword>
<dbReference type="Proteomes" id="UP000551758">
    <property type="component" value="Unassembled WGS sequence"/>
</dbReference>
<reference evidence="1 2" key="1">
    <citation type="journal article" date="2020" name="Mol. Biol. Evol.">
        <title>Interspecific Gene Flow and the Evolution of Specialization in Black and White Rhinoceros.</title>
        <authorList>
            <person name="Moodley Y."/>
            <person name="Westbury M.V."/>
            <person name="Russo I.M."/>
            <person name="Gopalakrishnan S."/>
            <person name="Rakotoarivelo A."/>
            <person name="Olsen R.A."/>
            <person name="Prost S."/>
            <person name="Tunstall T."/>
            <person name="Ryder O.A."/>
            <person name="Dalen L."/>
            <person name="Bruford M.W."/>
        </authorList>
    </citation>
    <scope>NUCLEOTIDE SEQUENCE [LARGE SCALE GENOMIC DNA]</scope>
    <source>
        <strain evidence="1">SBR-YM</strain>
        <tissue evidence="1">Skin</tissue>
    </source>
</reference>
<evidence type="ECO:0000313" key="1">
    <source>
        <dbReference type="EMBL" id="KAF5923394.1"/>
    </source>
</evidence>
<proteinExistence type="predicted"/>
<sequence>MYTVKLIPCITAPHLEYTLPIICHLKDLITFDLDVRSVTQLQLNSVSIRRCFSSPKRSSGYLMGSMIYGHIIVDPVQNAGDSFTCNMAKVFPRTGADGYVPKYNPGRKGYGCLADAPSLLYRIELSQRFKLENLAMWILILSHKRQESTSSSVCPTTHTLIMASNFPAPYHFSYFVNFLKANWSFFFKGGNEKRVVYPYNLYCPIRGECRAFGKRRLEYYQSALSFAGDKTLKYRRANPELLTLSQDIDADKNRGTNIQHYCPEPFQKSCPHSRLVPRWQGS</sequence>
<accession>A0A7J7F6N3</accession>
<evidence type="ECO:0000313" key="2">
    <source>
        <dbReference type="Proteomes" id="UP000551758"/>
    </source>
</evidence>
<dbReference type="AlphaFoldDB" id="A0A7J7F6N3"/>